<dbReference type="Proteomes" id="UP000240418">
    <property type="component" value="Unassembled WGS sequence"/>
</dbReference>
<evidence type="ECO:0000313" key="7">
    <source>
        <dbReference type="EMBL" id="PSL18738.1"/>
    </source>
</evidence>
<feature type="transmembrane region" description="Helical" evidence="6">
    <location>
        <begin position="334"/>
        <end position="356"/>
    </location>
</feature>
<dbReference type="InterPro" id="IPR005495">
    <property type="entry name" value="LptG/LptF_permease"/>
</dbReference>
<dbReference type="EMBL" id="PYGJ01000009">
    <property type="protein sequence ID" value="PSL18738.1"/>
    <property type="molecule type" value="Genomic_DNA"/>
</dbReference>
<keyword evidence="3 6" id="KW-0812">Transmembrane</keyword>
<accession>A0A2P8FAL5</accession>
<gene>
    <name evidence="7" type="ORF">CLV88_109123</name>
</gene>
<dbReference type="GO" id="GO:0005886">
    <property type="term" value="C:plasma membrane"/>
    <property type="evidence" value="ECO:0007669"/>
    <property type="project" value="UniProtKB-SubCell"/>
</dbReference>
<dbReference type="AlphaFoldDB" id="A0A2P8FAL5"/>
<sequence>MRVFGPIVRVLGFPILRRLLVILLGVEAIFLAESFTTLMEEALRLEGSAADVSVLLVFKMPEILDLALAIGFLIAVYFVVSDARNRGELVILASTGVAWRRVVGVVLIIGLLGGAVSLAISGVLSPLARYAGRIKMAELRSEHIVAKIEATTPVSSVQTIKTVTFVATPPEDGLDRRGQLFVFQPDVDGRWRTIQARDWTVTGPGPEAERKIELNNLAAYEGDYPDMPAAQKDVSRFEVAAADFTFRMADITQPPVRERTKAERILNISPDETPRIAKLATRALMVPMAAMLALAALVAGGAGVGRYIALPVATLLLMTGDILARLVITGVAESWPPVLVIVAAFALYLGPPLAYLRLKGEALMIPSGRRS</sequence>
<feature type="transmembrane region" description="Helical" evidence="6">
    <location>
        <begin position="63"/>
        <end position="81"/>
    </location>
</feature>
<keyword evidence="8" id="KW-1185">Reference proteome</keyword>
<protein>
    <submittedName>
        <fullName evidence="7">Lipopolysaccharide export LptBFGC system permease protein LptF</fullName>
    </submittedName>
</protein>
<dbReference type="OrthoDB" id="7844164at2"/>
<proteinExistence type="predicted"/>
<feature type="transmembrane region" description="Helical" evidence="6">
    <location>
        <begin position="279"/>
        <end position="300"/>
    </location>
</feature>
<comment type="caution">
    <text evidence="7">The sequence shown here is derived from an EMBL/GenBank/DDBJ whole genome shotgun (WGS) entry which is preliminary data.</text>
</comment>
<keyword evidence="2" id="KW-1003">Cell membrane</keyword>
<evidence type="ECO:0000256" key="4">
    <source>
        <dbReference type="ARBA" id="ARBA00022989"/>
    </source>
</evidence>
<evidence type="ECO:0000313" key="8">
    <source>
        <dbReference type="Proteomes" id="UP000240418"/>
    </source>
</evidence>
<evidence type="ECO:0000256" key="1">
    <source>
        <dbReference type="ARBA" id="ARBA00004651"/>
    </source>
</evidence>
<dbReference type="RefSeq" id="WP_106609103.1">
    <property type="nucleotide sequence ID" value="NZ_PYGJ01000009.1"/>
</dbReference>
<comment type="subcellular location">
    <subcellularLocation>
        <location evidence="1">Cell membrane</location>
        <topology evidence="1">Multi-pass membrane protein</topology>
    </subcellularLocation>
</comment>
<keyword evidence="5 6" id="KW-0472">Membrane</keyword>
<reference evidence="7 8" key="1">
    <citation type="submission" date="2018-03" db="EMBL/GenBank/DDBJ databases">
        <title>Genomic Encyclopedia of Archaeal and Bacterial Type Strains, Phase II (KMG-II): from individual species to whole genera.</title>
        <authorList>
            <person name="Goeker M."/>
        </authorList>
    </citation>
    <scope>NUCLEOTIDE SEQUENCE [LARGE SCALE GENOMIC DNA]</scope>
    <source>
        <strain evidence="7 8">DSM 100673</strain>
    </source>
</reference>
<keyword evidence="4 6" id="KW-1133">Transmembrane helix</keyword>
<evidence type="ECO:0000256" key="2">
    <source>
        <dbReference type="ARBA" id="ARBA00022475"/>
    </source>
</evidence>
<evidence type="ECO:0000256" key="5">
    <source>
        <dbReference type="ARBA" id="ARBA00023136"/>
    </source>
</evidence>
<name>A0A2P8FAL5_9RHOB</name>
<evidence type="ECO:0000256" key="3">
    <source>
        <dbReference type="ARBA" id="ARBA00022692"/>
    </source>
</evidence>
<feature type="transmembrane region" description="Helical" evidence="6">
    <location>
        <begin position="102"/>
        <end position="124"/>
    </location>
</feature>
<evidence type="ECO:0000256" key="6">
    <source>
        <dbReference type="SAM" id="Phobius"/>
    </source>
</evidence>
<dbReference type="Pfam" id="PF03739">
    <property type="entry name" value="LptF_LptG"/>
    <property type="match status" value="1"/>
</dbReference>
<feature type="transmembrane region" description="Helical" evidence="6">
    <location>
        <begin position="307"/>
        <end position="328"/>
    </location>
</feature>
<organism evidence="7 8">
    <name type="scientific">Shimia abyssi</name>
    <dbReference type="NCBI Taxonomy" id="1662395"/>
    <lineage>
        <taxon>Bacteria</taxon>
        <taxon>Pseudomonadati</taxon>
        <taxon>Pseudomonadota</taxon>
        <taxon>Alphaproteobacteria</taxon>
        <taxon>Rhodobacterales</taxon>
        <taxon>Roseobacteraceae</taxon>
    </lineage>
</organism>